<accession>A0A1F5GCU7</accession>
<evidence type="ECO:0000259" key="1">
    <source>
        <dbReference type="Pfam" id="PF13529"/>
    </source>
</evidence>
<organism evidence="2 3">
    <name type="scientific">Candidatus Curtissbacteria bacterium RIFCSPHIGHO2_01_FULL_40_12</name>
    <dbReference type="NCBI Taxonomy" id="1797710"/>
    <lineage>
        <taxon>Bacteria</taxon>
        <taxon>Candidatus Curtissiibacteriota</taxon>
    </lineage>
</organism>
<dbReference type="EMBL" id="MFAY01000001">
    <property type="protein sequence ID" value="OGD89703.1"/>
    <property type="molecule type" value="Genomic_DNA"/>
</dbReference>
<dbReference type="Gene3D" id="3.90.70.10">
    <property type="entry name" value="Cysteine proteinases"/>
    <property type="match status" value="1"/>
</dbReference>
<name>A0A1F5GCU7_9BACT</name>
<dbReference type="Proteomes" id="UP000178577">
    <property type="component" value="Unassembled WGS sequence"/>
</dbReference>
<feature type="domain" description="Peptidase C39-like" evidence="1">
    <location>
        <begin position="95"/>
        <end position="177"/>
    </location>
</feature>
<dbReference type="InterPro" id="IPR039564">
    <property type="entry name" value="Peptidase_C39-like"/>
</dbReference>
<gene>
    <name evidence="2" type="ORF">A2693_04740</name>
</gene>
<proteinExistence type="predicted"/>
<evidence type="ECO:0000313" key="2">
    <source>
        <dbReference type="EMBL" id="OGD89703.1"/>
    </source>
</evidence>
<sequence length="207" mass="24369">MIRYDVPFFANTRDNTHCVQACFKSILKFFLPDRTFSFKQLDRMSKKVEGKGTWFIPMYLELKKMGFDILEIYNFDYQRFYKEGEKYLRKVLNRKQADWYLVKSNLLAVKNYIPEFLDSIKPALRKATIKDFEELLSQGYLIISDINYYAIQGKDGYASHAVVIFGFDDENFYLHDPGLPPRKNLKVNKKLFQKAGGDNLSAFKLTN</sequence>
<comment type="caution">
    <text evidence="2">The sequence shown here is derived from an EMBL/GenBank/DDBJ whole genome shotgun (WGS) entry which is preliminary data.</text>
</comment>
<dbReference type="AlphaFoldDB" id="A0A1F5GCU7"/>
<evidence type="ECO:0000313" key="3">
    <source>
        <dbReference type="Proteomes" id="UP000178577"/>
    </source>
</evidence>
<protein>
    <recommendedName>
        <fullName evidence="1">Peptidase C39-like domain-containing protein</fullName>
    </recommendedName>
</protein>
<reference evidence="2 3" key="1">
    <citation type="journal article" date="2016" name="Nat. Commun.">
        <title>Thousands of microbial genomes shed light on interconnected biogeochemical processes in an aquifer system.</title>
        <authorList>
            <person name="Anantharaman K."/>
            <person name="Brown C.T."/>
            <person name="Hug L.A."/>
            <person name="Sharon I."/>
            <person name="Castelle C.J."/>
            <person name="Probst A.J."/>
            <person name="Thomas B.C."/>
            <person name="Singh A."/>
            <person name="Wilkins M.J."/>
            <person name="Karaoz U."/>
            <person name="Brodie E.L."/>
            <person name="Williams K.H."/>
            <person name="Hubbard S.S."/>
            <person name="Banfield J.F."/>
        </authorList>
    </citation>
    <scope>NUCLEOTIDE SEQUENCE [LARGE SCALE GENOMIC DNA]</scope>
</reference>
<dbReference type="Pfam" id="PF13529">
    <property type="entry name" value="Peptidase_C39_2"/>
    <property type="match status" value="1"/>
</dbReference>